<dbReference type="RefSeq" id="WP_322424322.1">
    <property type="nucleotide sequence ID" value="NZ_JAXQPW010000002.1"/>
</dbReference>
<name>A0ABU5KB92_9ACTN</name>
<keyword evidence="2" id="KW-1185">Reference proteome</keyword>
<dbReference type="EMBL" id="JAXQPW010000002">
    <property type="protein sequence ID" value="MDZ5662226.1"/>
    <property type="molecule type" value="Genomic_DNA"/>
</dbReference>
<reference evidence="1 2" key="1">
    <citation type="submission" date="2023-11" db="EMBL/GenBank/DDBJ databases">
        <title>Novel species in genus Nocardioides.</title>
        <authorList>
            <person name="Zhou H."/>
        </authorList>
    </citation>
    <scope>NUCLEOTIDE SEQUENCE [LARGE SCALE GENOMIC DNA]</scope>
    <source>
        <strain evidence="1 2">S-58</strain>
    </source>
</reference>
<evidence type="ECO:0000313" key="2">
    <source>
        <dbReference type="Proteomes" id="UP001291999"/>
    </source>
</evidence>
<accession>A0ABU5KB92</accession>
<dbReference type="Proteomes" id="UP001291999">
    <property type="component" value="Unassembled WGS sequence"/>
</dbReference>
<comment type="caution">
    <text evidence="1">The sequence shown here is derived from an EMBL/GenBank/DDBJ whole genome shotgun (WGS) entry which is preliminary data.</text>
</comment>
<proteinExistence type="predicted"/>
<organism evidence="1 2">
    <name type="scientific">Nocardioides renjunii</name>
    <dbReference type="NCBI Taxonomy" id="3095075"/>
    <lineage>
        <taxon>Bacteria</taxon>
        <taxon>Bacillati</taxon>
        <taxon>Actinomycetota</taxon>
        <taxon>Actinomycetes</taxon>
        <taxon>Propionibacteriales</taxon>
        <taxon>Nocardioidaceae</taxon>
        <taxon>Nocardioides</taxon>
    </lineage>
</organism>
<evidence type="ECO:0008006" key="3">
    <source>
        <dbReference type="Google" id="ProtNLM"/>
    </source>
</evidence>
<protein>
    <recommendedName>
        <fullName evidence="3">Malectin domain-containing protein</fullName>
    </recommendedName>
</protein>
<gene>
    <name evidence="1" type="ORF">SFC79_10660</name>
</gene>
<sequence length="120" mass="12866">MPTIHRSIQDSTAAIPVPGTGDRDVEFVFDAPRLSASTSRDDRPFLSFTVNPLSNAEANLVVSINGTEIVNETFTSSPKRTLVEIFDRSVLDGTDNDLRVLVPSPGSLSVSDLIVGYTSA</sequence>
<evidence type="ECO:0000313" key="1">
    <source>
        <dbReference type="EMBL" id="MDZ5662226.1"/>
    </source>
</evidence>